<reference evidence="2" key="1">
    <citation type="journal article" date="2019" name="Int. J. Syst. Evol. Microbiol.">
        <title>The Global Catalogue of Microorganisms (GCM) 10K type strain sequencing project: providing services to taxonomists for standard genome sequencing and annotation.</title>
        <authorList>
            <consortium name="The Broad Institute Genomics Platform"/>
            <consortium name="The Broad Institute Genome Sequencing Center for Infectious Disease"/>
            <person name="Wu L."/>
            <person name="Ma J."/>
        </authorList>
    </citation>
    <scope>NUCLEOTIDE SEQUENCE [LARGE SCALE GENOMIC DNA]</scope>
    <source>
        <strain evidence="2">CGMCC 1.14966</strain>
    </source>
</reference>
<dbReference type="EMBL" id="BMGY01000051">
    <property type="protein sequence ID" value="GGH90270.1"/>
    <property type="molecule type" value="Genomic_DNA"/>
</dbReference>
<evidence type="ECO:0000313" key="2">
    <source>
        <dbReference type="Proteomes" id="UP000637774"/>
    </source>
</evidence>
<dbReference type="Gene3D" id="3.30.1150.10">
    <property type="match status" value="1"/>
</dbReference>
<gene>
    <name evidence="1" type="ORF">GCM10011495_35760</name>
</gene>
<name>A0ABQ2AG14_9BACT</name>
<dbReference type="Proteomes" id="UP000637774">
    <property type="component" value="Unassembled WGS sequence"/>
</dbReference>
<keyword evidence="2" id="KW-1185">Reference proteome</keyword>
<protein>
    <recommendedName>
        <fullName evidence="3">TonB C-terminal domain-containing protein</fullName>
    </recommendedName>
</protein>
<sequence length="136" mass="15637">MKGIFSFLLASMFLPHVERQDEKHVYLITEVERLPQVIYEKKVLSINAYLRTAFHWKRGMDEGEKTVFSYVVSAKGQVTNLRVLEHPQVCSLCEQELLRLMKAIPRVVPAQRAGKSVAVKMTTIYHFEVAGSGKWE</sequence>
<dbReference type="RefSeq" id="WP_188563467.1">
    <property type="nucleotide sequence ID" value="NZ_BMGY01000051.1"/>
</dbReference>
<proteinExistence type="predicted"/>
<comment type="caution">
    <text evidence="1">The sequence shown here is derived from an EMBL/GenBank/DDBJ whole genome shotgun (WGS) entry which is preliminary data.</text>
</comment>
<evidence type="ECO:0008006" key="3">
    <source>
        <dbReference type="Google" id="ProtNLM"/>
    </source>
</evidence>
<accession>A0ABQ2AG14</accession>
<evidence type="ECO:0000313" key="1">
    <source>
        <dbReference type="EMBL" id="GGH90270.1"/>
    </source>
</evidence>
<organism evidence="1 2">
    <name type="scientific">Hymenobacter frigidus</name>
    <dbReference type="NCBI Taxonomy" id="1524095"/>
    <lineage>
        <taxon>Bacteria</taxon>
        <taxon>Pseudomonadati</taxon>
        <taxon>Bacteroidota</taxon>
        <taxon>Cytophagia</taxon>
        <taxon>Cytophagales</taxon>
        <taxon>Hymenobacteraceae</taxon>
        <taxon>Hymenobacter</taxon>
    </lineage>
</organism>